<dbReference type="InterPro" id="IPR045851">
    <property type="entry name" value="AMP-bd_C_sf"/>
</dbReference>
<dbReference type="PANTHER" id="PTHR43272:SF33">
    <property type="entry name" value="AMP-BINDING DOMAIN-CONTAINING PROTEIN-RELATED"/>
    <property type="match status" value="1"/>
</dbReference>
<protein>
    <submittedName>
        <fullName evidence="5">AMP-binding protein</fullName>
    </submittedName>
</protein>
<dbReference type="Gene3D" id="3.40.50.12780">
    <property type="entry name" value="N-terminal domain of ligase-like"/>
    <property type="match status" value="1"/>
</dbReference>
<evidence type="ECO:0000259" key="4">
    <source>
        <dbReference type="Pfam" id="PF00501"/>
    </source>
</evidence>
<dbReference type="KEGG" id="lacs:H4075_04470"/>
<reference evidence="6" key="1">
    <citation type="submission" date="2020-08" db="EMBL/GenBank/DDBJ databases">
        <title>Lacibacter sp. S13-6-6 genome sequencing.</title>
        <authorList>
            <person name="Jin L."/>
        </authorList>
    </citation>
    <scope>NUCLEOTIDE SEQUENCE [LARGE SCALE GENOMIC DNA]</scope>
    <source>
        <strain evidence="6">S13-6-6</strain>
    </source>
</reference>
<name>A0A7G5XJ09_9BACT</name>
<evidence type="ECO:0000256" key="2">
    <source>
        <dbReference type="ARBA" id="ARBA00022840"/>
    </source>
</evidence>
<dbReference type="Proteomes" id="UP000515344">
    <property type="component" value="Chromosome"/>
</dbReference>
<dbReference type="SUPFAM" id="SSF56801">
    <property type="entry name" value="Acetyl-CoA synthetase-like"/>
    <property type="match status" value="1"/>
</dbReference>
<evidence type="ECO:0000256" key="1">
    <source>
        <dbReference type="ARBA" id="ARBA00022741"/>
    </source>
</evidence>
<dbReference type="GO" id="GO:0004467">
    <property type="term" value="F:long-chain fatty acid-CoA ligase activity"/>
    <property type="evidence" value="ECO:0007669"/>
    <property type="project" value="UniProtKB-EC"/>
</dbReference>
<keyword evidence="1" id="KW-0547">Nucleotide-binding</keyword>
<dbReference type="PROSITE" id="PS00455">
    <property type="entry name" value="AMP_BINDING"/>
    <property type="match status" value="1"/>
</dbReference>
<dbReference type="GO" id="GO:0016020">
    <property type="term" value="C:membrane"/>
    <property type="evidence" value="ECO:0007669"/>
    <property type="project" value="TreeGrafter"/>
</dbReference>
<dbReference type="Pfam" id="PF00501">
    <property type="entry name" value="AMP-binding"/>
    <property type="match status" value="1"/>
</dbReference>
<keyword evidence="6" id="KW-1185">Reference proteome</keyword>
<dbReference type="EMBL" id="CP060007">
    <property type="protein sequence ID" value="QNA45462.1"/>
    <property type="molecule type" value="Genomic_DNA"/>
</dbReference>
<keyword evidence="2" id="KW-0067">ATP-binding</keyword>
<dbReference type="Gene3D" id="3.30.300.30">
    <property type="match status" value="1"/>
</dbReference>
<proteinExistence type="predicted"/>
<evidence type="ECO:0000256" key="3">
    <source>
        <dbReference type="ARBA" id="ARBA00024484"/>
    </source>
</evidence>
<evidence type="ECO:0000313" key="5">
    <source>
        <dbReference type="EMBL" id="QNA45462.1"/>
    </source>
</evidence>
<dbReference type="RefSeq" id="WP_182804545.1">
    <property type="nucleotide sequence ID" value="NZ_CP060007.1"/>
</dbReference>
<gene>
    <name evidence="5" type="ORF">H4075_04470</name>
</gene>
<sequence length="547" mass="62338">MTISTPLQQFLLNVENHPNDIFLRQPFRGEWTTWTWQQAADESRRIAAALHSLQLPKGSHIAILSKNCAHWMMADIAIMMAGCISIPIYPTLTASSIQPILEHSDAKAVFIGKLDDFKSQEHGIPPELIRIGFDAYERNERYNWSELIEEHQPLQHTHQWHEDELMTIIYTSGTTGRPKGVMHTAGNFNRVMHAAIEELRLEKHRALLSYLPLSHIAERIAIEMNSIYNVCVISFAESVETFAKNVAEVQPHIFFAVPRLWGKFREGILKKIPQKKLNLLLSIPIISGIVKKSIKQKLGLSRATHIYSASAPISVDLLKWFARLDVKITQALGMSEDCVYAHFERPYDYRHGSVGKPFKGLQVKITEEGELRVKSVSNTKGYYKEPELTAELFDEDGYLKTGDICEYDHDGYLFVTGRLKDQFKTDKGKYISPSPIETKLLANADIEQCCVVGMGIPQPIALITLSDIGKQKTKEDVEESLLASLAAINPSLEKYEYLEKAVVMKENWTIENGLLTPTLKVKRNQVEKIHQQFYPHWFLEKGKVIWE</sequence>
<dbReference type="PANTHER" id="PTHR43272">
    <property type="entry name" value="LONG-CHAIN-FATTY-ACID--COA LIGASE"/>
    <property type="match status" value="1"/>
</dbReference>
<dbReference type="AlphaFoldDB" id="A0A7G5XJ09"/>
<evidence type="ECO:0000313" key="6">
    <source>
        <dbReference type="Proteomes" id="UP000515344"/>
    </source>
</evidence>
<feature type="domain" description="AMP-dependent synthetase/ligase" evidence="4">
    <location>
        <begin position="13"/>
        <end position="383"/>
    </location>
</feature>
<dbReference type="Pfam" id="PF23562">
    <property type="entry name" value="AMP-binding_C_3"/>
    <property type="match status" value="1"/>
</dbReference>
<comment type="catalytic activity">
    <reaction evidence="3">
        <text>a long-chain fatty acid + ATP + CoA = a long-chain fatty acyl-CoA + AMP + diphosphate</text>
        <dbReference type="Rhea" id="RHEA:15421"/>
        <dbReference type="ChEBI" id="CHEBI:30616"/>
        <dbReference type="ChEBI" id="CHEBI:33019"/>
        <dbReference type="ChEBI" id="CHEBI:57287"/>
        <dbReference type="ChEBI" id="CHEBI:57560"/>
        <dbReference type="ChEBI" id="CHEBI:83139"/>
        <dbReference type="ChEBI" id="CHEBI:456215"/>
        <dbReference type="EC" id="6.2.1.3"/>
    </reaction>
    <physiologicalReaction direction="left-to-right" evidence="3">
        <dbReference type="Rhea" id="RHEA:15422"/>
    </physiologicalReaction>
</comment>
<dbReference type="InterPro" id="IPR000873">
    <property type="entry name" value="AMP-dep_synth/lig_dom"/>
</dbReference>
<dbReference type="GO" id="GO:0005524">
    <property type="term" value="F:ATP binding"/>
    <property type="evidence" value="ECO:0007669"/>
    <property type="project" value="UniProtKB-KW"/>
</dbReference>
<dbReference type="InterPro" id="IPR020845">
    <property type="entry name" value="AMP-binding_CS"/>
</dbReference>
<dbReference type="InterPro" id="IPR042099">
    <property type="entry name" value="ANL_N_sf"/>
</dbReference>
<accession>A0A7G5XJ09</accession>
<organism evidence="5 6">
    <name type="scientific">Lacibacter sediminis</name>
    <dbReference type="NCBI Taxonomy" id="2760713"/>
    <lineage>
        <taxon>Bacteria</taxon>
        <taxon>Pseudomonadati</taxon>
        <taxon>Bacteroidota</taxon>
        <taxon>Chitinophagia</taxon>
        <taxon>Chitinophagales</taxon>
        <taxon>Chitinophagaceae</taxon>
        <taxon>Lacibacter</taxon>
    </lineage>
</organism>